<evidence type="ECO:0000313" key="2">
    <source>
        <dbReference type="Proteomes" id="UP000612329"/>
    </source>
</evidence>
<evidence type="ECO:0000313" key="1">
    <source>
        <dbReference type="EMBL" id="GGK35680.1"/>
    </source>
</evidence>
<dbReference type="EMBL" id="BMNR01000014">
    <property type="protein sequence ID" value="GGK35680.1"/>
    <property type="molecule type" value="Genomic_DNA"/>
</dbReference>
<reference evidence="1" key="2">
    <citation type="submission" date="2020-09" db="EMBL/GenBank/DDBJ databases">
        <authorList>
            <person name="Sun Q."/>
            <person name="Ohkuma M."/>
        </authorList>
    </citation>
    <scope>NUCLEOTIDE SEQUENCE</scope>
    <source>
        <strain evidence="1">JCM 12862</strain>
    </source>
</reference>
<reference evidence="1" key="1">
    <citation type="journal article" date="2014" name="Int. J. Syst. Evol. Microbiol.">
        <title>Complete genome sequence of Corynebacterium casei LMG S-19264T (=DSM 44701T), isolated from a smear-ripened cheese.</title>
        <authorList>
            <consortium name="US DOE Joint Genome Institute (JGI-PGF)"/>
            <person name="Walter F."/>
            <person name="Albersmeier A."/>
            <person name="Kalinowski J."/>
            <person name="Ruckert C."/>
        </authorList>
    </citation>
    <scope>NUCLEOTIDE SEQUENCE</scope>
    <source>
        <strain evidence="1">JCM 12862</strain>
    </source>
</reference>
<name>A0A8J3FLM0_9FLAO</name>
<keyword evidence="2" id="KW-1185">Reference proteome</keyword>
<gene>
    <name evidence="1" type="ORF">GCM10007962_32570</name>
</gene>
<accession>A0A8J3FLM0</accession>
<organism evidence="1 2">
    <name type="scientific">Yeosuana aromativorans</name>
    <dbReference type="NCBI Taxonomy" id="288019"/>
    <lineage>
        <taxon>Bacteria</taxon>
        <taxon>Pseudomonadati</taxon>
        <taxon>Bacteroidota</taxon>
        <taxon>Flavobacteriia</taxon>
        <taxon>Flavobacteriales</taxon>
        <taxon>Flavobacteriaceae</taxon>
        <taxon>Yeosuana</taxon>
    </lineage>
</organism>
<sequence>MLSGGIINGEQILDTKMLSDVMNASTSSVLSTSWNALKYSKGFWLLDLSEIQSFGNCLVSESELIPYMSGYGGIRVFLLPNGTVYYYFSDNFEYAGLEGVKESNKIRSFCN</sequence>
<protein>
    <submittedName>
        <fullName evidence="1">Uncharacterized protein</fullName>
    </submittedName>
</protein>
<dbReference type="Proteomes" id="UP000612329">
    <property type="component" value="Unassembled WGS sequence"/>
</dbReference>
<comment type="caution">
    <text evidence="1">The sequence shown here is derived from an EMBL/GenBank/DDBJ whole genome shotgun (WGS) entry which is preliminary data.</text>
</comment>
<dbReference type="AlphaFoldDB" id="A0A8J3FLM0"/>
<proteinExistence type="predicted"/>